<feature type="domain" description="FAD-binding PCMH-type" evidence="7">
    <location>
        <begin position="52"/>
        <end position="220"/>
    </location>
</feature>
<dbReference type="Gene3D" id="3.40.462.20">
    <property type="match status" value="1"/>
</dbReference>
<dbReference type="OrthoDB" id="9775082at2"/>
<dbReference type="PANTHER" id="PTHR42973">
    <property type="entry name" value="BINDING OXIDOREDUCTASE, PUTATIVE (AFU_ORTHOLOGUE AFUA_1G17690)-RELATED"/>
    <property type="match status" value="1"/>
</dbReference>
<dbReference type="Gene3D" id="3.30.43.10">
    <property type="entry name" value="Uridine Diphospho-n-acetylenolpyruvylglucosamine Reductase, domain 2"/>
    <property type="match status" value="1"/>
</dbReference>
<name>A0A2P1PMR4_9GAMM</name>
<evidence type="ECO:0000313" key="9">
    <source>
        <dbReference type="Proteomes" id="UP000241074"/>
    </source>
</evidence>
<evidence type="ECO:0000256" key="4">
    <source>
        <dbReference type="ARBA" id="ARBA00022827"/>
    </source>
</evidence>
<keyword evidence="3" id="KW-0285">Flavoprotein</keyword>
<evidence type="ECO:0000256" key="3">
    <source>
        <dbReference type="ARBA" id="ARBA00022630"/>
    </source>
</evidence>
<dbReference type="GO" id="GO:0071949">
    <property type="term" value="F:FAD binding"/>
    <property type="evidence" value="ECO:0007669"/>
    <property type="project" value="InterPro"/>
</dbReference>
<gene>
    <name evidence="8" type="ORF">C7S18_02425</name>
</gene>
<comment type="similarity">
    <text evidence="2">Belongs to the oxygen-dependent FAD-linked oxidoreductase family.</text>
</comment>
<dbReference type="InterPro" id="IPR016167">
    <property type="entry name" value="FAD-bd_PCMH_sub1"/>
</dbReference>
<dbReference type="InterPro" id="IPR016169">
    <property type="entry name" value="FAD-bd_PCMH_sub2"/>
</dbReference>
<reference evidence="8 9" key="2">
    <citation type="submission" date="2018-03" db="EMBL/GenBank/DDBJ databases">
        <authorList>
            <person name="Keele B.F."/>
        </authorList>
    </citation>
    <scope>NUCLEOTIDE SEQUENCE [LARGE SCALE GENOMIC DNA]</scope>
    <source>
        <strain evidence="8 9">D13</strain>
    </source>
</reference>
<dbReference type="KEGG" id="xba:C7S18_02425"/>
<reference evidence="8 9" key="1">
    <citation type="submission" date="2018-03" db="EMBL/GenBank/DDBJ databases">
        <title>Ahniella affigens gen. nov., sp. nov., a gammaproteobacterium isolated from sandy soil near a stream.</title>
        <authorList>
            <person name="Ko Y."/>
            <person name="Kim J.-H."/>
        </authorList>
    </citation>
    <scope>NUCLEOTIDE SEQUENCE [LARGE SCALE GENOMIC DNA]</scope>
    <source>
        <strain evidence="8 9">D13</strain>
    </source>
</reference>
<keyword evidence="5" id="KW-0560">Oxidoreductase</keyword>
<dbReference type="PROSITE" id="PS51387">
    <property type="entry name" value="FAD_PCMH"/>
    <property type="match status" value="1"/>
</dbReference>
<dbReference type="GO" id="GO:0016491">
    <property type="term" value="F:oxidoreductase activity"/>
    <property type="evidence" value="ECO:0007669"/>
    <property type="project" value="UniProtKB-KW"/>
</dbReference>
<dbReference type="RefSeq" id="WP_106890048.1">
    <property type="nucleotide sequence ID" value="NZ_CP027860.1"/>
</dbReference>
<evidence type="ECO:0000256" key="2">
    <source>
        <dbReference type="ARBA" id="ARBA00005466"/>
    </source>
</evidence>
<evidence type="ECO:0000313" key="8">
    <source>
        <dbReference type="EMBL" id="AVP96119.1"/>
    </source>
</evidence>
<dbReference type="Proteomes" id="UP000241074">
    <property type="component" value="Chromosome"/>
</dbReference>
<dbReference type="SUPFAM" id="SSF56176">
    <property type="entry name" value="FAD-binding/transporter-associated domain-like"/>
    <property type="match status" value="1"/>
</dbReference>
<dbReference type="InterPro" id="IPR012951">
    <property type="entry name" value="BBE"/>
</dbReference>
<keyword evidence="4" id="KW-0274">FAD</keyword>
<dbReference type="InterPro" id="IPR050416">
    <property type="entry name" value="FAD-linked_Oxidoreductase"/>
</dbReference>
<feature type="signal peptide" evidence="6">
    <location>
        <begin position="1"/>
        <end position="23"/>
    </location>
</feature>
<dbReference type="InterPro" id="IPR006094">
    <property type="entry name" value="Oxid_FAD_bind_N"/>
</dbReference>
<protein>
    <submittedName>
        <fullName evidence="8">FAD-binding oxidoreductase</fullName>
    </submittedName>
</protein>
<dbReference type="InterPro" id="IPR036318">
    <property type="entry name" value="FAD-bd_PCMH-like_sf"/>
</dbReference>
<evidence type="ECO:0000256" key="1">
    <source>
        <dbReference type="ARBA" id="ARBA00001974"/>
    </source>
</evidence>
<dbReference type="InterPro" id="IPR016166">
    <property type="entry name" value="FAD-bd_PCMH"/>
</dbReference>
<keyword evidence="9" id="KW-1185">Reference proteome</keyword>
<feature type="chain" id="PRO_5015158550" evidence="6">
    <location>
        <begin position="24"/>
        <end position="458"/>
    </location>
</feature>
<dbReference type="EMBL" id="CP027860">
    <property type="protein sequence ID" value="AVP96119.1"/>
    <property type="molecule type" value="Genomic_DNA"/>
</dbReference>
<dbReference type="PANTHER" id="PTHR42973:SF39">
    <property type="entry name" value="FAD-BINDING PCMH-TYPE DOMAIN-CONTAINING PROTEIN"/>
    <property type="match status" value="1"/>
</dbReference>
<sequence>MNRRELVKALSLLPFSGSAAALAPLLAESADLRLIVPSDADYATRRGGFNQRIVRKPAVLALCRSMTGIQRALAFAAESNLKVGIRSGGHCFEGHGLIENGLLLDLSALNTLKRQGDLVDIGPGAKLGGVYQQLAAENRLLPAGSCAGVGVAGLALGGGYGFFARQHGLTSDHLVELDLIDAGGKLHTVRDDDPLLMACRGGGNGQFGAVSRLRFRTHPAPSRFASHRFRFRELTVARAKALAERWCDLVERLPLTSYASFVLNGRTLTVLITDSAAKAPTGFADQLARFGADATETPPVREDLFLAGIQRFSGGTTPMYFKNFSAGYYADWADLARGFEALAALVIEQKPNSILQINSLAGAISTNTVPSAYAHRRMKYLGEFQVYYNSPKQAEPALALTERARQVIEAHWSRHYANYPNDAFQDATRAYYGAQLPRLQQLKRDLDPDRRFAEFSAV</sequence>
<evidence type="ECO:0000256" key="6">
    <source>
        <dbReference type="SAM" id="SignalP"/>
    </source>
</evidence>
<evidence type="ECO:0000259" key="7">
    <source>
        <dbReference type="PROSITE" id="PS51387"/>
    </source>
</evidence>
<comment type="cofactor">
    <cofactor evidence="1">
        <name>FAD</name>
        <dbReference type="ChEBI" id="CHEBI:57692"/>
    </cofactor>
</comment>
<evidence type="ECO:0000256" key="5">
    <source>
        <dbReference type="ARBA" id="ARBA00023002"/>
    </source>
</evidence>
<dbReference type="Pfam" id="PF01565">
    <property type="entry name" value="FAD_binding_4"/>
    <property type="match status" value="1"/>
</dbReference>
<organism evidence="8 9">
    <name type="scientific">Ahniella affigens</name>
    <dbReference type="NCBI Taxonomy" id="2021234"/>
    <lineage>
        <taxon>Bacteria</taxon>
        <taxon>Pseudomonadati</taxon>
        <taxon>Pseudomonadota</taxon>
        <taxon>Gammaproteobacteria</taxon>
        <taxon>Lysobacterales</taxon>
        <taxon>Rhodanobacteraceae</taxon>
        <taxon>Ahniella</taxon>
    </lineage>
</organism>
<dbReference type="Gene3D" id="3.30.465.10">
    <property type="match status" value="1"/>
</dbReference>
<dbReference type="Pfam" id="PF08031">
    <property type="entry name" value="BBE"/>
    <property type="match status" value="1"/>
</dbReference>
<keyword evidence="6" id="KW-0732">Signal</keyword>
<accession>A0A2P1PMR4</accession>
<dbReference type="AlphaFoldDB" id="A0A2P1PMR4"/>
<proteinExistence type="inferred from homology"/>